<feature type="transmembrane region" description="Helical" evidence="2">
    <location>
        <begin position="7"/>
        <end position="29"/>
    </location>
</feature>
<keyword evidence="2" id="KW-0812">Transmembrane</keyword>
<reference evidence="4" key="1">
    <citation type="submission" date="2015-12" db="EMBL/GenBank/DDBJ databases">
        <title>FDA dAtabase for Regulatory Grade micrObial Sequences (FDA-ARGOS): Supporting development and validation of Infectious Disease Dx tests.</title>
        <authorList>
            <person name="Case J."/>
            <person name="Tallon L."/>
            <person name="Sadzewicz L."/>
            <person name="Sengamalay N."/>
            <person name="Ott S."/>
            <person name="Godinez A."/>
            <person name="Nagaraj S."/>
            <person name="Nadendla S."/>
            <person name="Sichtig H."/>
        </authorList>
    </citation>
    <scope>NUCLEOTIDE SEQUENCE [LARGE SCALE GENOMIC DNA]</scope>
    <source>
        <strain evidence="4">FDAARGOS_147</strain>
    </source>
</reference>
<organism evidence="3 4">
    <name type="scientific">Alcaligenes xylosoxydans xylosoxydans</name>
    <name type="common">Achromobacter xylosoxidans</name>
    <dbReference type="NCBI Taxonomy" id="85698"/>
    <lineage>
        <taxon>Bacteria</taxon>
        <taxon>Pseudomonadati</taxon>
        <taxon>Pseudomonadota</taxon>
        <taxon>Betaproteobacteria</taxon>
        <taxon>Burkholderiales</taxon>
        <taxon>Alcaligenaceae</taxon>
        <taxon>Achromobacter</taxon>
    </lineage>
</organism>
<keyword evidence="2" id="KW-0472">Membrane</keyword>
<feature type="transmembrane region" description="Helical" evidence="2">
    <location>
        <begin position="41"/>
        <end position="62"/>
    </location>
</feature>
<evidence type="ECO:0000256" key="2">
    <source>
        <dbReference type="SAM" id="Phobius"/>
    </source>
</evidence>
<dbReference type="Proteomes" id="UP000060602">
    <property type="component" value="Chromosome"/>
</dbReference>
<dbReference type="EMBL" id="CP014060">
    <property type="protein sequence ID" value="AMG36130.1"/>
    <property type="molecule type" value="Genomic_DNA"/>
</dbReference>
<evidence type="ECO:0008006" key="5">
    <source>
        <dbReference type="Google" id="ProtNLM"/>
    </source>
</evidence>
<name>A0A0X8NXH8_ALCXX</name>
<keyword evidence="2" id="KW-1133">Transmembrane helix</keyword>
<evidence type="ECO:0000313" key="3">
    <source>
        <dbReference type="EMBL" id="AMG36130.1"/>
    </source>
</evidence>
<proteinExistence type="predicted"/>
<dbReference type="AlphaFoldDB" id="A0A0X8NXH8"/>
<accession>A0A0X8NXH8</accession>
<evidence type="ECO:0000313" key="4">
    <source>
        <dbReference type="Proteomes" id="UP000060602"/>
    </source>
</evidence>
<gene>
    <name evidence="3" type="ORF">AL504_08865</name>
</gene>
<protein>
    <recommendedName>
        <fullName evidence="5">DUF4760 domain-containing protein</fullName>
    </recommendedName>
</protein>
<sequence>MAWYVKLSPWIASYLLVLFVFFYIGVLFVDAEKFLTSGATTGWAAAISSGGAAIVALAVALISQRQSEKERAEDREHDDKQRHDDRTFAEEQRAKALTEIREEQERTKQENERRQKDARGIELSAFAGTAIIANSAISGMVDILARPERASSESHDGLRARCNSTIKGLSQVPLKTAFEYEPRLGAHLSYVLDYLMVIELSSREWTPYHIGIVKDYVDSVARNIEVVQTLLMDIRAAYRDAHLTAHDR</sequence>
<evidence type="ECO:0000256" key="1">
    <source>
        <dbReference type="SAM" id="MobiDB-lite"/>
    </source>
</evidence>
<feature type="region of interest" description="Disordered" evidence="1">
    <location>
        <begin position="68"/>
        <end position="88"/>
    </location>
</feature>